<name>A0A9X0UIV6_VIBME</name>
<dbReference type="Gene3D" id="3.40.50.150">
    <property type="entry name" value="Vaccinia Virus protein VP39"/>
    <property type="match status" value="1"/>
</dbReference>
<dbReference type="Proteomes" id="UP000615796">
    <property type="component" value="Unassembled WGS sequence"/>
</dbReference>
<evidence type="ECO:0000313" key="2">
    <source>
        <dbReference type="Proteomes" id="UP000615796"/>
    </source>
</evidence>
<protein>
    <submittedName>
        <fullName evidence="1">Uncharacterized protein</fullName>
    </submittedName>
</protein>
<evidence type="ECO:0000313" key="1">
    <source>
        <dbReference type="EMBL" id="MBC5852797.1"/>
    </source>
</evidence>
<comment type="caution">
    <text evidence="1">The sequence shown here is derived from an EMBL/GenBank/DDBJ whole genome shotgun (WGS) entry which is preliminary data.</text>
</comment>
<dbReference type="SUPFAM" id="SSF53335">
    <property type="entry name" value="S-adenosyl-L-methionine-dependent methyltransferases"/>
    <property type="match status" value="1"/>
</dbReference>
<proteinExistence type="predicted"/>
<dbReference type="RefSeq" id="WP_187027057.1">
    <property type="nucleotide sequence ID" value="NZ_JACRUP010000018.1"/>
</dbReference>
<dbReference type="AlphaFoldDB" id="A0A9X0UIV6"/>
<accession>A0A9X0UIV6</accession>
<dbReference type="InterPro" id="IPR029063">
    <property type="entry name" value="SAM-dependent_MTases_sf"/>
</dbReference>
<keyword evidence="2" id="KW-1185">Reference proteome</keyword>
<reference evidence="1" key="1">
    <citation type="submission" date="2020-08" db="EMBL/GenBank/DDBJ databases">
        <title>Genome Sequencing and Pan-Genome Analysis of Migratory bird Vibrio Strains, Inner Mongolia.</title>
        <authorList>
            <person name="Zheng L."/>
        </authorList>
    </citation>
    <scope>NUCLEOTIDE SEQUENCE</scope>
    <source>
        <strain evidence="1">M13F</strain>
    </source>
</reference>
<dbReference type="EMBL" id="JACRUP010000018">
    <property type="protein sequence ID" value="MBC5852797.1"/>
    <property type="molecule type" value="Genomic_DNA"/>
</dbReference>
<gene>
    <name evidence="1" type="ORF">H8Q88_17990</name>
</gene>
<sequence length="395" mass="44956">MKFKKFRPEGFFANVYHVAPIDDVYVYELLIDFKHYKNSFKGKVYVSLTEWFENAFNDQSIFTINSTTFVLKLIYDYEKASQDAFSMPKLIICHEESGSEYATFMLTQSTLNFLDGKVSDLMTDLDENVDLWSKYISPVIDVDFQCDVEAELKMLRAEGHVIYLPDSELKGYPQIRTLMNKAGGTYQDGTFVFEGSAESVLTRLQEGKVVNDKKLYQIFESTDNVSSKVVKKLDLKPEDKWLEPSAGRAAIANKMREISSDGVVCEIFDLNISSLKQQGYTPIEGDFMSVTREQIGMFNKIGANPPFCNNQDIKHVRKMYDEHLLDGGRLVAVMSQAWVTGKQKIQIEFREWLKAVGADIEMLDRGEFKDSGTDVATAIVTINKSSELIEERLCA</sequence>
<organism evidence="1 2">
    <name type="scientific">Vibrio metschnikovii</name>
    <dbReference type="NCBI Taxonomy" id="28172"/>
    <lineage>
        <taxon>Bacteria</taxon>
        <taxon>Pseudomonadati</taxon>
        <taxon>Pseudomonadota</taxon>
        <taxon>Gammaproteobacteria</taxon>
        <taxon>Vibrionales</taxon>
        <taxon>Vibrionaceae</taxon>
        <taxon>Vibrio</taxon>
    </lineage>
</organism>